<reference evidence="4" key="1">
    <citation type="submission" date="2022-11" db="EMBL/GenBank/DDBJ databases">
        <title>Centuries of genome instability and evolution in soft-shell clam transmissible cancer (bioRxiv).</title>
        <authorList>
            <person name="Hart S.F.M."/>
            <person name="Yonemitsu M.A."/>
            <person name="Giersch R.M."/>
            <person name="Beal B.F."/>
            <person name="Arriagada G."/>
            <person name="Davis B.W."/>
            <person name="Ostrander E.A."/>
            <person name="Goff S.P."/>
            <person name="Metzger M.J."/>
        </authorList>
    </citation>
    <scope>NUCLEOTIDE SEQUENCE</scope>
    <source>
        <strain evidence="4">MELC-2E11</strain>
        <tissue evidence="4">Siphon/mantle</tissue>
    </source>
</reference>
<protein>
    <submittedName>
        <fullName evidence="4">RCBT1-like protein</fullName>
    </submittedName>
</protein>
<feature type="repeat" description="RCC1" evidence="2">
    <location>
        <begin position="94"/>
        <end position="146"/>
    </location>
</feature>
<dbReference type="EMBL" id="CP111018">
    <property type="protein sequence ID" value="WAR10568.1"/>
    <property type="molecule type" value="Genomic_DNA"/>
</dbReference>
<evidence type="ECO:0000256" key="2">
    <source>
        <dbReference type="PROSITE-ProRule" id="PRU00235"/>
    </source>
</evidence>
<keyword evidence="5" id="KW-1185">Reference proteome</keyword>
<dbReference type="PROSITE" id="PS00626">
    <property type="entry name" value="RCC1_2"/>
    <property type="match status" value="1"/>
</dbReference>
<evidence type="ECO:0000256" key="1">
    <source>
        <dbReference type="ARBA" id="ARBA00022737"/>
    </source>
</evidence>
<dbReference type="SUPFAM" id="SSF54695">
    <property type="entry name" value="POZ domain"/>
    <property type="match status" value="1"/>
</dbReference>
<accession>A0ABY7EPR1</accession>
<feature type="repeat" description="RCC1" evidence="2">
    <location>
        <begin position="194"/>
        <end position="245"/>
    </location>
</feature>
<evidence type="ECO:0000313" key="5">
    <source>
        <dbReference type="Proteomes" id="UP001164746"/>
    </source>
</evidence>
<evidence type="ECO:0000259" key="3">
    <source>
        <dbReference type="Pfam" id="PF25390"/>
    </source>
</evidence>
<dbReference type="CDD" id="cd18498">
    <property type="entry name" value="BACK_RCBTB1_2"/>
    <property type="match status" value="1"/>
</dbReference>
<name>A0ABY7EPR1_MYAAR</name>
<dbReference type="Gene3D" id="2.130.10.30">
    <property type="entry name" value="Regulator of chromosome condensation 1/beta-lactamase-inhibitor protein II"/>
    <property type="match status" value="2"/>
</dbReference>
<evidence type="ECO:0000313" key="4">
    <source>
        <dbReference type="EMBL" id="WAR10568.1"/>
    </source>
</evidence>
<keyword evidence="1" id="KW-0677">Repeat</keyword>
<dbReference type="SUPFAM" id="SSF50985">
    <property type="entry name" value="RCC1/BLIP-II"/>
    <property type="match status" value="1"/>
</dbReference>
<proteinExistence type="predicted"/>
<dbReference type="PRINTS" id="PR00633">
    <property type="entry name" value="RCCNDNSATION"/>
</dbReference>
<gene>
    <name evidence="4" type="ORF">MAR_035644</name>
</gene>
<dbReference type="PANTHER" id="PTHR22872">
    <property type="entry name" value="BTK-BINDING PROTEIN-RELATED"/>
    <property type="match status" value="1"/>
</dbReference>
<feature type="repeat" description="RCC1" evidence="2">
    <location>
        <begin position="41"/>
        <end position="92"/>
    </location>
</feature>
<organism evidence="4 5">
    <name type="scientific">Mya arenaria</name>
    <name type="common">Soft-shell clam</name>
    <dbReference type="NCBI Taxonomy" id="6604"/>
    <lineage>
        <taxon>Eukaryota</taxon>
        <taxon>Metazoa</taxon>
        <taxon>Spiralia</taxon>
        <taxon>Lophotrochozoa</taxon>
        <taxon>Mollusca</taxon>
        <taxon>Bivalvia</taxon>
        <taxon>Autobranchia</taxon>
        <taxon>Heteroconchia</taxon>
        <taxon>Euheterodonta</taxon>
        <taxon>Imparidentia</taxon>
        <taxon>Neoheterodontei</taxon>
        <taxon>Myida</taxon>
        <taxon>Myoidea</taxon>
        <taxon>Myidae</taxon>
        <taxon>Mya</taxon>
    </lineage>
</organism>
<feature type="repeat" description="RCC1" evidence="2">
    <location>
        <begin position="141"/>
        <end position="193"/>
    </location>
</feature>
<dbReference type="PANTHER" id="PTHR22872:SF10">
    <property type="entry name" value="ULTRAVIOLET-B RECEPTOR UVR8"/>
    <property type="match status" value="1"/>
</dbReference>
<dbReference type="InterPro" id="IPR000408">
    <property type="entry name" value="Reg_chr_condens"/>
</dbReference>
<feature type="repeat" description="RCC1" evidence="2">
    <location>
        <begin position="246"/>
        <end position="296"/>
    </location>
</feature>
<dbReference type="Gene3D" id="3.30.710.10">
    <property type="entry name" value="Potassium Channel Kv1.1, Chain A"/>
    <property type="match status" value="1"/>
</dbReference>
<dbReference type="PROSITE" id="PS50012">
    <property type="entry name" value="RCC1_3"/>
    <property type="match status" value="5"/>
</dbReference>
<sequence>MLDVTKWPIFSLLDPNDAAKIAKICVFGSSGNEAIYINNIDDVYSIGSNCSGCLGLGDSHSSLEPRKIDALCRKRIVDIAFGSGPHVLAVSENGEVYSWGHNGYCQLGNGGSTQGIMPILVSTNLQGKRVSKVACGSHHSMALTLEGENNCGQVGSGTTTNQPTPRKVIAVLGSRVAISIACGQTSSMALMEKGEVYGWGYNANGQLGLGNNVNQPNPCRVQMLQNTIVSQIVCGYAHTLALSDEGELFSWGANSYGQLGTGNKANLVTPSRVQADGERFIEVSASHYSHISAAMTETGKVYMWGQSRGQSITSPLLTQFMTTDDVFAAFSTPPVTWRTHSVNQMKGSRVMNCIAHAFDDQITSDVKFKVEGKEICVHKAILKISHVGMKQGKNQLDLLPEEAIGLLDLANSYCEPILKRKCEQIIRHGISVHNVAMLYAAAIKYEAKELEDFCFRFALNHMTAVTQTRAFEELDETTLKEFIRKAGQAGAFRY</sequence>
<dbReference type="Proteomes" id="UP001164746">
    <property type="component" value="Chromosome 7"/>
</dbReference>
<dbReference type="InterPro" id="IPR011333">
    <property type="entry name" value="SKP1/BTB/POZ_sf"/>
</dbReference>
<dbReference type="InterPro" id="IPR051625">
    <property type="entry name" value="Signaling_Regulatory_Domain"/>
</dbReference>
<dbReference type="InterPro" id="IPR058923">
    <property type="entry name" value="RCC1-like_dom"/>
</dbReference>
<dbReference type="Pfam" id="PF25390">
    <property type="entry name" value="WD40_RLD"/>
    <property type="match status" value="1"/>
</dbReference>
<feature type="domain" description="RCC1-like" evidence="3">
    <location>
        <begin position="42"/>
        <end position="310"/>
    </location>
</feature>
<dbReference type="InterPro" id="IPR009091">
    <property type="entry name" value="RCC1/BLIP-II"/>
</dbReference>